<dbReference type="AlphaFoldDB" id="A0A9J6G717"/>
<dbReference type="VEuPathDB" id="VectorBase:HLOH_062230"/>
<keyword evidence="9" id="KW-0862">Zinc</keyword>
<feature type="domain" description="RNA polymerase Rpb1" evidence="15">
    <location>
        <begin position="222"/>
        <end position="357"/>
    </location>
</feature>
<dbReference type="Pfam" id="PF04990">
    <property type="entry name" value="RNA_pol_Rpb1_7"/>
    <property type="match status" value="1"/>
</dbReference>
<feature type="compositionally biased region" description="Low complexity" evidence="14">
    <location>
        <begin position="797"/>
        <end position="994"/>
    </location>
</feature>
<comment type="caution">
    <text evidence="18">The sequence shown here is derived from an EMBL/GenBank/DDBJ whole genome shotgun (WGS) entry which is preliminary data.</text>
</comment>
<evidence type="ECO:0000256" key="4">
    <source>
        <dbReference type="ARBA" id="ARBA00022553"/>
    </source>
</evidence>
<dbReference type="GO" id="GO:0003677">
    <property type="term" value="F:DNA binding"/>
    <property type="evidence" value="ECO:0007669"/>
    <property type="project" value="UniProtKB-KW"/>
</dbReference>
<evidence type="ECO:0000259" key="15">
    <source>
        <dbReference type="Pfam" id="PF04990"/>
    </source>
</evidence>
<dbReference type="EC" id="2.7.7.6" evidence="2"/>
<dbReference type="InterPro" id="IPR007075">
    <property type="entry name" value="RNA_pol_Rpb1_6"/>
</dbReference>
<keyword evidence="8" id="KW-0677">Repeat</keyword>
<evidence type="ECO:0000256" key="12">
    <source>
        <dbReference type="ARBA" id="ARBA00023163"/>
    </source>
</evidence>
<name>A0A9J6G717_HAELO</name>
<dbReference type="Pfam" id="PF04992">
    <property type="entry name" value="RNA_pol_Rpb1_6"/>
    <property type="match status" value="1"/>
</dbReference>
<evidence type="ECO:0000313" key="19">
    <source>
        <dbReference type="Proteomes" id="UP000821853"/>
    </source>
</evidence>
<evidence type="ECO:0000256" key="11">
    <source>
        <dbReference type="ARBA" id="ARBA00023125"/>
    </source>
</evidence>
<evidence type="ECO:0000259" key="17">
    <source>
        <dbReference type="Pfam" id="PF04998"/>
    </source>
</evidence>
<keyword evidence="12" id="KW-0804">Transcription</keyword>
<feature type="compositionally biased region" description="Basic residues" evidence="14">
    <location>
        <begin position="652"/>
        <end position="682"/>
    </location>
</feature>
<keyword evidence="5" id="KW-0808">Transferase</keyword>
<dbReference type="CDD" id="cd02584">
    <property type="entry name" value="RNAP_II_Rpb1_C"/>
    <property type="match status" value="1"/>
</dbReference>
<dbReference type="OrthoDB" id="270392at2759"/>
<dbReference type="InterPro" id="IPR000684">
    <property type="entry name" value="RNA_pol_II_repeat_euk"/>
</dbReference>
<evidence type="ECO:0000256" key="9">
    <source>
        <dbReference type="ARBA" id="ARBA00022833"/>
    </source>
</evidence>
<dbReference type="Gene3D" id="1.10.150.390">
    <property type="match status" value="1"/>
</dbReference>
<feature type="domain" description="RNA polymerase Rpb1" evidence="16">
    <location>
        <begin position="3"/>
        <end position="137"/>
    </location>
</feature>
<keyword evidence="4" id="KW-0597">Phosphoprotein</keyword>
<dbReference type="InterPro" id="IPR007081">
    <property type="entry name" value="RNA_pol_Rpb1_5"/>
</dbReference>
<dbReference type="PROSITE" id="PS00115">
    <property type="entry name" value="RNA_POL_II_REPEAT"/>
    <property type="match status" value="12"/>
</dbReference>
<evidence type="ECO:0000256" key="7">
    <source>
        <dbReference type="ARBA" id="ARBA00022723"/>
    </source>
</evidence>
<dbReference type="GO" id="GO:0003899">
    <property type="term" value="F:DNA-directed RNA polymerase activity"/>
    <property type="evidence" value="ECO:0007669"/>
    <property type="project" value="UniProtKB-EC"/>
</dbReference>
<dbReference type="EMBL" id="JABSTR010000005">
    <property type="protein sequence ID" value="KAH9371226.1"/>
    <property type="molecule type" value="Genomic_DNA"/>
</dbReference>
<sequence length="1003" mass="110079">MGSATAVSELEKEWERLKKDREILRTIFPTGDSKVVLPCNLQRMLWNAQKIFRVNLRAPTDLSPLRVVQGVEELVRKLVIVPGEDHLSIQANENATFLFRALLRATLCSKAGGRGVPPVHESFEWLLGEIETRFHQSQGQPGEMVGALAAQSLGEPATQMTLNTFHYAGVSAKNVTLGVPRLKEIINISKKPKTPSLTVFLMGAAARDAEKAKDVLCRLEHTTLRKVTANTAIYYDPDPQNTVIAEDQEFVNVYYEMPDFDPTRISPWLLRVELDRKRMTDKKLTMEQIAEKINAGFGDDLNCIFNDDNAEKLVLRIRIMNSDDGKFQDEEEQVDKMEDDVFLRCIEANMLSDMTLQGIEAITKVYMHLPTTDNKKRIVLTETGEFKAIAEWLLETDGTSLMRVLSERDVDPVRTYSNDICEIFAVLGIEAVRKAVEKEMNHVISFDGSYVNYRHLALLCDVMTAKGHLMAITRHGINRQDTGALMRCSFEETVDVLLDAASHAEVDYLKGVSENIIMGQLARMGTGAFDLMLDAEKCKYGIEIPMNLPGMMGSLCGPGVFFGSAATPMAGMSPQMTPWAQGATPAYGSGWSPNVGSGMTPGGAGFSPSASSDASGLSPGAYSPAWSPQPGSPASSPASPYIPSPSSPNYSPHRRPTRLLRPLSPRHRQPIPRLLRPTRPHPRHIPHVPHILPYFSQLFTYIAKLLSDLPLVFSDKPELLSDFTLVFPDVALLLAHQPQLFAHFSILLSHLSFLLAHLSLVLSPLRRLTPRPAPAIPQAHPTTHRPRLRIHQLLPSYSPTSPSYSPTSPSYSPTSPSYSPSSPNYSPQSPSYSPGSPSYSPSSPKYSPTSPSYSPTSPSYSPGSPQYTPSSPKYSPTSPTYSPTSPSYSPSSPKYSPTSPKYSPTSPTYTPSSPKYSPTSPQYSPTSPQYSPTSPKYSPTSPKYSPTSPTYSPTSPKYSPTSPTYSPTSPKGSSYSPTSPGYSPSSPTYSPTSPNIEEDSDND</sequence>
<evidence type="ECO:0000256" key="6">
    <source>
        <dbReference type="ARBA" id="ARBA00022695"/>
    </source>
</evidence>
<keyword evidence="7" id="KW-0479">Metal-binding</keyword>
<dbReference type="InterPro" id="IPR007073">
    <property type="entry name" value="RNA_pol_Rpb1_7"/>
</dbReference>
<keyword evidence="11" id="KW-0238">DNA-binding</keyword>
<dbReference type="SUPFAM" id="SSF64484">
    <property type="entry name" value="beta and beta-prime subunits of DNA dependent RNA-polymerase"/>
    <property type="match status" value="1"/>
</dbReference>
<evidence type="ECO:0000259" key="16">
    <source>
        <dbReference type="Pfam" id="PF04992"/>
    </source>
</evidence>
<evidence type="ECO:0000256" key="1">
    <source>
        <dbReference type="ARBA" id="ARBA00004123"/>
    </source>
</evidence>
<dbReference type="GO" id="GO:0006366">
    <property type="term" value="P:transcription by RNA polymerase II"/>
    <property type="evidence" value="ECO:0007669"/>
    <property type="project" value="InterPro"/>
</dbReference>
<dbReference type="FunFam" id="3.30.1360.140:FF:000001">
    <property type="entry name" value="DNA-directed RNA polymerase subunit"/>
    <property type="match status" value="1"/>
</dbReference>
<gene>
    <name evidence="18" type="ORF">HPB48_013529</name>
</gene>
<feature type="compositionally biased region" description="Low complexity" evidence="14">
    <location>
        <begin position="606"/>
        <end position="639"/>
    </location>
</feature>
<dbReference type="FunFam" id="1.10.150.390:FF:000001">
    <property type="entry name" value="DNA-directed RNA polymerase subunit"/>
    <property type="match status" value="1"/>
</dbReference>
<evidence type="ECO:0000256" key="3">
    <source>
        <dbReference type="ARBA" id="ARBA00022478"/>
    </source>
</evidence>
<accession>A0A9J6G717</accession>
<comment type="subcellular location">
    <subcellularLocation>
        <location evidence="1">Nucleus</location>
    </subcellularLocation>
</comment>
<proteinExistence type="predicted"/>
<dbReference type="InterPro" id="IPR045867">
    <property type="entry name" value="DNA-dir_RpoC_beta_prime"/>
</dbReference>
<keyword evidence="10" id="KW-0460">Magnesium</keyword>
<organism evidence="18 19">
    <name type="scientific">Haemaphysalis longicornis</name>
    <name type="common">Bush tick</name>
    <dbReference type="NCBI Taxonomy" id="44386"/>
    <lineage>
        <taxon>Eukaryota</taxon>
        <taxon>Metazoa</taxon>
        <taxon>Ecdysozoa</taxon>
        <taxon>Arthropoda</taxon>
        <taxon>Chelicerata</taxon>
        <taxon>Arachnida</taxon>
        <taxon>Acari</taxon>
        <taxon>Parasitiformes</taxon>
        <taxon>Ixodida</taxon>
        <taxon>Ixodoidea</taxon>
        <taxon>Ixodidae</taxon>
        <taxon>Haemaphysalinae</taxon>
        <taxon>Haemaphysalis</taxon>
    </lineage>
</organism>
<feature type="domain" description="RNA polymerase Rpb1" evidence="17">
    <location>
        <begin position="140"/>
        <end position="484"/>
    </location>
</feature>
<dbReference type="PANTHER" id="PTHR19376:SF37">
    <property type="entry name" value="DNA-DIRECTED RNA POLYMERASE II SUBUNIT RPB1"/>
    <property type="match status" value="1"/>
</dbReference>
<dbReference type="Proteomes" id="UP000821853">
    <property type="component" value="Chromosome 3"/>
</dbReference>
<evidence type="ECO:0000313" key="18">
    <source>
        <dbReference type="EMBL" id="KAH9371226.1"/>
    </source>
</evidence>
<keyword evidence="13" id="KW-0539">Nucleus</keyword>
<dbReference type="InterPro" id="IPR038593">
    <property type="entry name" value="RNA_pol_Rpb1_7_sf"/>
</dbReference>
<evidence type="ECO:0000256" key="8">
    <source>
        <dbReference type="ARBA" id="ARBA00022737"/>
    </source>
</evidence>
<keyword evidence="3" id="KW-0240">DNA-directed RNA polymerase</keyword>
<feature type="region of interest" description="Disordered" evidence="14">
    <location>
        <begin position="598"/>
        <end position="682"/>
    </location>
</feature>
<evidence type="ECO:0000256" key="13">
    <source>
        <dbReference type="ARBA" id="ARBA00023242"/>
    </source>
</evidence>
<dbReference type="GO" id="GO:0046872">
    <property type="term" value="F:metal ion binding"/>
    <property type="evidence" value="ECO:0007669"/>
    <property type="project" value="UniProtKB-KW"/>
</dbReference>
<dbReference type="Pfam" id="PF05001">
    <property type="entry name" value="RNA_pol_Rpb1_R"/>
    <property type="match status" value="12"/>
</dbReference>
<feature type="region of interest" description="Disordered" evidence="14">
    <location>
        <begin position="797"/>
        <end position="1003"/>
    </location>
</feature>
<evidence type="ECO:0000256" key="14">
    <source>
        <dbReference type="SAM" id="MobiDB-lite"/>
    </source>
</evidence>
<dbReference type="GO" id="GO:0005665">
    <property type="term" value="C:RNA polymerase II, core complex"/>
    <property type="evidence" value="ECO:0007669"/>
    <property type="project" value="TreeGrafter"/>
</dbReference>
<evidence type="ECO:0000256" key="10">
    <source>
        <dbReference type="ARBA" id="ARBA00022842"/>
    </source>
</evidence>
<protein>
    <recommendedName>
        <fullName evidence="2">DNA-directed RNA polymerase</fullName>
        <ecNumber evidence="2">2.7.7.6</ecNumber>
    </recommendedName>
</protein>
<reference evidence="18 19" key="1">
    <citation type="journal article" date="2020" name="Cell">
        <title>Large-Scale Comparative Analyses of Tick Genomes Elucidate Their Genetic Diversity and Vector Capacities.</title>
        <authorList>
            <consortium name="Tick Genome and Microbiome Consortium (TIGMIC)"/>
            <person name="Jia N."/>
            <person name="Wang J."/>
            <person name="Shi W."/>
            <person name="Du L."/>
            <person name="Sun Y."/>
            <person name="Zhan W."/>
            <person name="Jiang J.F."/>
            <person name="Wang Q."/>
            <person name="Zhang B."/>
            <person name="Ji P."/>
            <person name="Bell-Sakyi L."/>
            <person name="Cui X.M."/>
            <person name="Yuan T.T."/>
            <person name="Jiang B.G."/>
            <person name="Yang W.F."/>
            <person name="Lam T.T."/>
            <person name="Chang Q.C."/>
            <person name="Ding S.J."/>
            <person name="Wang X.J."/>
            <person name="Zhu J.G."/>
            <person name="Ruan X.D."/>
            <person name="Zhao L."/>
            <person name="Wei J.T."/>
            <person name="Ye R.Z."/>
            <person name="Que T.C."/>
            <person name="Du C.H."/>
            <person name="Zhou Y.H."/>
            <person name="Cheng J.X."/>
            <person name="Dai P.F."/>
            <person name="Guo W.B."/>
            <person name="Han X.H."/>
            <person name="Huang E.J."/>
            <person name="Li L.F."/>
            <person name="Wei W."/>
            <person name="Gao Y.C."/>
            <person name="Liu J.Z."/>
            <person name="Shao H.Z."/>
            <person name="Wang X."/>
            <person name="Wang C.C."/>
            <person name="Yang T.C."/>
            <person name="Huo Q.B."/>
            <person name="Li W."/>
            <person name="Chen H.Y."/>
            <person name="Chen S.E."/>
            <person name="Zhou L.G."/>
            <person name="Ni X.B."/>
            <person name="Tian J.H."/>
            <person name="Sheng Y."/>
            <person name="Liu T."/>
            <person name="Pan Y.S."/>
            <person name="Xia L.Y."/>
            <person name="Li J."/>
            <person name="Zhao F."/>
            <person name="Cao W.C."/>
        </authorList>
    </citation>
    <scope>NUCLEOTIDE SEQUENCE [LARGE SCALE GENOMIC DNA]</scope>
    <source>
        <strain evidence="18">HaeL-2018</strain>
    </source>
</reference>
<keyword evidence="19" id="KW-1185">Reference proteome</keyword>
<keyword evidence="6" id="KW-0548">Nucleotidyltransferase</keyword>
<dbReference type="Gene3D" id="3.30.1360.140">
    <property type="match status" value="1"/>
</dbReference>
<evidence type="ECO:0000256" key="2">
    <source>
        <dbReference type="ARBA" id="ARBA00012418"/>
    </source>
</evidence>
<dbReference type="OMA" id="HESFEWL"/>
<evidence type="ECO:0000256" key="5">
    <source>
        <dbReference type="ARBA" id="ARBA00022679"/>
    </source>
</evidence>
<dbReference type="PRINTS" id="PR01217">
    <property type="entry name" value="PRICHEXTENSN"/>
</dbReference>
<dbReference type="PANTHER" id="PTHR19376">
    <property type="entry name" value="DNA-DIRECTED RNA POLYMERASE"/>
    <property type="match status" value="1"/>
</dbReference>
<dbReference type="Pfam" id="PF04998">
    <property type="entry name" value="RNA_pol_Rpb1_5"/>
    <property type="match status" value="1"/>
</dbReference>